<dbReference type="GO" id="GO:0005524">
    <property type="term" value="F:ATP binding"/>
    <property type="evidence" value="ECO:0007669"/>
    <property type="project" value="UniProtKB-KW"/>
</dbReference>
<feature type="domain" description="AAA+ ATPase" evidence="13">
    <location>
        <begin position="116"/>
        <end position="309"/>
    </location>
</feature>
<dbReference type="GO" id="GO:0004222">
    <property type="term" value="F:metalloendopeptidase activity"/>
    <property type="evidence" value="ECO:0007669"/>
    <property type="project" value="InterPro"/>
</dbReference>
<dbReference type="Gene3D" id="3.40.50.300">
    <property type="entry name" value="P-loop containing nucleotide triphosphate hydrolases"/>
    <property type="match status" value="1"/>
</dbReference>
<dbReference type="Pfam" id="PF17862">
    <property type="entry name" value="AAA_lid_3"/>
    <property type="match status" value="1"/>
</dbReference>
<evidence type="ECO:0000256" key="12">
    <source>
        <dbReference type="SAM" id="Phobius"/>
    </source>
</evidence>
<dbReference type="PANTHER" id="PTHR43655">
    <property type="entry name" value="ATP-DEPENDENT PROTEASE"/>
    <property type="match status" value="1"/>
</dbReference>
<dbReference type="Pfam" id="PF00004">
    <property type="entry name" value="AAA"/>
    <property type="match status" value="1"/>
</dbReference>
<comment type="similarity">
    <text evidence="3">In the N-terminal section; belongs to the AAA ATPase family.</text>
</comment>
<dbReference type="InterPro" id="IPR037219">
    <property type="entry name" value="Peptidase_M41-like"/>
</dbReference>
<dbReference type="GO" id="GO:0034982">
    <property type="term" value="P:mitochondrial protein processing"/>
    <property type="evidence" value="ECO:0007669"/>
    <property type="project" value="TreeGrafter"/>
</dbReference>
<keyword evidence="5" id="KW-0479">Metal-binding</keyword>
<evidence type="ECO:0000256" key="8">
    <source>
        <dbReference type="ARBA" id="ARBA00022833"/>
    </source>
</evidence>
<dbReference type="Pfam" id="PF06480">
    <property type="entry name" value="FtsH_ext"/>
    <property type="match status" value="1"/>
</dbReference>
<evidence type="ECO:0000256" key="4">
    <source>
        <dbReference type="ARBA" id="ARBA00022670"/>
    </source>
</evidence>
<keyword evidence="9 11" id="KW-0067">ATP-binding</keyword>
<evidence type="ECO:0000256" key="7">
    <source>
        <dbReference type="ARBA" id="ARBA00022801"/>
    </source>
</evidence>
<dbReference type="SUPFAM" id="SSF52540">
    <property type="entry name" value="P-loop containing nucleoside triphosphate hydrolases"/>
    <property type="match status" value="1"/>
</dbReference>
<dbReference type="Pfam" id="PF01434">
    <property type="entry name" value="Peptidase_M41"/>
    <property type="match status" value="2"/>
</dbReference>
<keyword evidence="4" id="KW-0645">Protease</keyword>
<comment type="caution">
    <text evidence="14">The sequence shown here is derived from an EMBL/GenBank/DDBJ whole genome shotgun (WGS) entry which is preliminary data.</text>
</comment>
<feature type="transmembrane region" description="Helical" evidence="12">
    <location>
        <begin position="21"/>
        <end position="39"/>
    </location>
</feature>
<feature type="transmembrane region" description="Helical" evidence="12">
    <location>
        <begin position="129"/>
        <end position="148"/>
    </location>
</feature>
<evidence type="ECO:0000256" key="2">
    <source>
        <dbReference type="ARBA" id="ARBA00010044"/>
    </source>
</evidence>
<name>A0A4Z2C334_9TELE</name>
<evidence type="ECO:0000256" key="10">
    <source>
        <dbReference type="ARBA" id="ARBA00023049"/>
    </source>
</evidence>
<evidence type="ECO:0000256" key="6">
    <source>
        <dbReference type="ARBA" id="ARBA00022741"/>
    </source>
</evidence>
<evidence type="ECO:0000313" key="15">
    <source>
        <dbReference type="Proteomes" id="UP000516260"/>
    </source>
</evidence>
<evidence type="ECO:0000259" key="13">
    <source>
        <dbReference type="SMART" id="SM00382"/>
    </source>
</evidence>
<dbReference type="InterPro" id="IPR041569">
    <property type="entry name" value="AAA_lid_3"/>
</dbReference>
<evidence type="ECO:0000256" key="3">
    <source>
        <dbReference type="ARBA" id="ARBA00010550"/>
    </source>
</evidence>
<dbReference type="PROSITE" id="PS00674">
    <property type="entry name" value="AAA"/>
    <property type="match status" value="1"/>
</dbReference>
<dbReference type="InterPro" id="IPR050928">
    <property type="entry name" value="ATP-dep_Zn_Metalloprotease"/>
</dbReference>
<dbReference type="Gene3D" id="3.40.1690.20">
    <property type="match status" value="1"/>
</dbReference>
<dbReference type="GO" id="GO:0004176">
    <property type="term" value="F:ATP-dependent peptidase activity"/>
    <property type="evidence" value="ECO:0007669"/>
    <property type="project" value="InterPro"/>
</dbReference>
<dbReference type="SUPFAM" id="SSF140990">
    <property type="entry name" value="FtsH protease domain-like"/>
    <property type="match status" value="1"/>
</dbReference>
<dbReference type="InterPro" id="IPR000642">
    <property type="entry name" value="Peptidase_M41"/>
</dbReference>
<keyword evidence="10" id="KW-0482">Metalloprotease</keyword>
<keyword evidence="7" id="KW-0378">Hydrolase</keyword>
<accession>A0A4Z2C334</accession>
<dbReference type="InterPro" id="IPR003959">
    <property type="entry name" value="ATPase_AAA_core"/>
</dbReference>
<organism evidence="14 15">
    <name type="scientific">Takifugu bimaculatus</name>
    <dbReference type="NCBI Taxonomy" id="433685"/>
    <lineage>
        <taxon>Eukaryota</taxon>
        <taxon>Metazoa</taxon>
        <taxon>Chordata</taxon>
        <taxon>Craniata</taxon>
        <taxon>Vertebrata</taxon>
        <taxon>Euteleostomi</taxon>
        <taxon>Actinopterygii</taxon>
        <taxon>Neopterygii</taxon>
        <taxon>Teleostei</taxon>
        <taxon>Neoteleostei</taxon>
        <taxon>Acanthomorphata</taxon>
        <taxon>Eupercaria</taxon>
        <taxon>Tetraodontiformes</taxon>
        <taxon>Tetradontoidea</taxon>
        <taxon>Tetraodontidae</taxon>
        <taxon>Takifugu</taxon>
    </lineage>
</organism>
<dbReference type="FunFam" id="3.40.1690.20:FF:000001">
    <property type="entry name" value="AFG3-like AAA ATPase 2"/>
    <property type="match status" value="1"/>
</dbReference>
<comment type="cofactor">
    <cofactor evidence="1">
        <name>Zn(2+)</name>
        <dbReference type="ChEBI" id="CHEBI:29105"/>
    </cofactor>
</comment>
<dbReference type="InterPro" id="IPR003593">
    <property type="entry name" value="AAA+_ATPase"/>
</dbReference>
<dbReference type="InterPro" id="IPR003960">
    <property type="entry name" value="ATPase_AAA_CS"/>
</dbReference>
<dbReference type="FunFam" id="1.10.8.60:FF:000019">
    <property type="entry name" value="AFG3-like AAA ATPase 2"/>
    <property type="match status" value="1"/>
</dbReference>
<comment type="similarity">
    <text evidence="2">In the C-terminal section; belongs to the peptidase M41 family.</text>
</comment>
<gene>
    <name evidence="14" type="ORF">fugu_014356</name>
</gene>
<keyword evidence="6 11" id="KW-0547">Nucleotide-binding</keyword>
<evidence type="ECO:0000256" key="5">
    <source>
        <dbReference type="ARBA" id="ARBA00022723"/>
    </source>
</evidence>
<dbReference type="Proteomes" id="UP000516260">
    <property type="component" value="Chromosome 15"/>
</dbReference>
<comment type="similarity">
    <text evidence="11">Belongs to the AAA ATPase family.</text>
</comment>
<reference evidence="14 15" key="1">
    <citation type="submission" date="2019-04" db="EMBL/GenBank/DDBJ databases">
        <title>The sequence and de novo assembly of Takifugu bimaculatus genome using PacBio and Hi-C technologies.</title>
        <authorList>
            <person name="Xu P."/>
            <person name="Liu B."/>
            <person name="Zhou Z."/>
        </authorList>
    </citation>
    <scope>NUCLEOTIDE SEQUENCE [LARGE SCALE GENOMIC DNA]</scope>
    <source>
        <strain evidence="14">TB-2018</strain>
        <tissue evidence="14">Muscle</tissue>
    </source>
</reference>
<evidence type="ECO:0000256" key="11">
    <source>
        <dbReference type="RuleBase" id="RU003651"/>
    </source>
</evidence>
<dbReference type="AlphaFoldDB" id="A0A4Z2C334"/>
<dbReference type="Gene3D" id="1.10.8.60">
    <property type="match status" value="1"/>
</dbReference>
<keyword evidence="12" id="KW-0472">Membrane</keyword>
<dbReference type="InterPro" id="IPR011546">
    <property type="entry name" value="Pept_M41_FtsH_extracell"/>
</dbReference>
<dbReference type="GO" id="GO:0008270">
    <property type="term" value="F:zinc ion binding"/>
    <property type="evidence" value="ECO:0007669"/>
    <property type="project" value="InterPro"/>
</dbReference>
<evidence type="ECO:0000313" key="14">
    <source>
        <dbReference type="EMBL" id="TNM98110.1"/>
    </source>
</evidence>
<dbReference type="Gene3D" id="1.20.58.760">
    <property type="entry name" value="Peptidase M41"/>
    <property type="match status" value="2"/>
</dbReference>
<keyword evidence="15" id="KW-1185">Reference proteome</keyword>
<dbReference type="InterPro" id="IPR027417">
    <property type="entry name" value="P-loop_NTPase"/>
</dbReference>
<dbReference type="EMBL" id="SWLE01000007">
    <property type="protein sequence ID" value="TNM98110.1"/>
    <property type="molecule type" value="Genomic_DNA"/>
</dbReference>
<dbReference type="GO" id="GO:0005745">
    <property type="term" value="C:m-AAA complex"/>
    <property type="evidence" value="ECO:0007669"/>
    <property type="project" value="TreeGrafter"/>
</dbReference>
<protein>
    <recommendedName>
        <fullName evidence="13">AAA+ ATPase domain-containing protein</fullName>
    </recommendedName>
</protein>
<keyword evidence="8" id="KW-0862">Zinc</keyword>
<dbReference type="SMART" id="SM00382">
    <property type="entry name" value="AAA"/>
    <property type="match status" value="1"/>
</dbReference>
<keyword evidence="12" id="KW-0812">Transmembrane</keyword>
<evidence type="ECO:0000256" key="9">
    <source>
        <dbReference type="ARBA" id="ARBA00022840"/>
    </source>
</evidence>
<dbReference type="GO" id="GO:0016887">
    <property type="term" value="F:ATP hydrolysis activity"/>
    <property type="evidence" value="ECO:0007669"/>
    <property type="project" value="InterPro"/>
</dbReference>
<proteinExistence type="inferred from homology"/>
<keyword evidence="12" id="KW-1133">Transmembrane helix</keyword>
<sequence length="579" mass="65386">MPQEIVLFQGDVPWDDKEFRMFFLTGLAFWTTVAYYFLFRDGGHEVSWKEFVNNYLSKGVVDRLEVVDKRYVKAVFSAGKKPMGVRYVWFNIGSVDTFEQNLETAQKELGIKGENRLSVVYTTMSEGTLLLSMLPALLITGFFIIMLVRDRPGGGHPGWGMRGLFSFSETAAKIRKHTIEVNFKDVAGCEEAKLEIMDFVNFLKNPTQYLNLGAKIPKVRDLFAMARHNAPCILFIDEIDAVGRKRGRGNFGGQSEQENTLNQLLVEMDGFNTTTNVVVLAGTNRPDILDPALMRPGRFDRQIYIDLPDIKGRASIFQVHLRPLKVDQTLNKDTLALKMAALTPGFSGADIANVCNEAALIAARHTSDSINQKHIEQAIERVIGGLEKKTKVLQPDEKERVAYHEAGHAVAGWFLEHADPLLKVSIIPRGKGLGYAQYLPKEQYLYTKEQLLDHMCMILGGQVSEEIFFGCVTTGAQGRPPKGHPECLCTDRSVWDEPKGEIVLQRPYSEATAHLIDIEVRALISEAYQRTQQLLNKKKAEVDKVALRLLEKEVLEKSDMMELLGKRPFAEKRTYEEFF</sequence>
<evidence type="ECO:0000256" key="1">
    <source>
        <dbReference type="ARBA" id="ARBA00001947"/>
    </source>
</evidence>
<dbReference type="PANTHER" id="PTHR43655:SF2">
    <property type="entry name" value="AFG3 LIKE MATRIX AAA PEPTIDASE SUBUNIT 2, ISOFORM A"/>
    <property type="match status" value="1"/>
</dbReference>